<dbReference type="Pfam" id="PF01156">
    <property type="entry name" value="IU_nuc_hydro"/>
    <property type="match status" value="1"/>
</dbReference>
<dbReference type="InterPro" id="IPR036526">
    <property type="entry name" value="C-N_Hydrolase_sf"/>
</dbReference>
<evidence type="ECO:0000256" key="2">
    <source>
        <dbReference type="ARBA" id="ARBA00022801"/>
    </source>
</evidence>
<comment type="similarity">
    <text evidence="1">Belongs to the IUNH family.</text>
</comment>
<dbReference type="SUPFAM" id="SSF53590">
    <property type="entry name" value="Nucleoside hydrolase"/>
    <property type="match status" value="1"/>
</dbReference>
<dbReference type="InterPro" id="IPR003010">
    <property type="entry name" value="C-N_Hydrolase"/>
</dbReference>
<dbReference type="Pfam" id="PF00795">
    <property type="entry name" value="CN_hydrolase"/>
    <property type="match status" value="1"/>
</dbReference>
<dbReference type="InterPro" id="IPR023186">
    <property type="entry name" value="IUNH"/>
</dbReference>
<reference evidence="6" key="1">
    <citation type="submission" date="2023-03" db="EMBL/GenBank/DDBJ databases">
        <title>Mating type loci evolution in Malassezia.</title>
        <authorList>
            <person name="Coelho M.A."/>
        </authorList>
    </citation>
    <scope>NUCLEOTIDE SEQUENCE</scope>
    <source>
        <strain evidence="6">CBS 10434</strain>
    </source>
</reference>
<dbReference type="AlphaFoldDB" id="A0AAF0E3Q7"/>
<evidence type="ECO:0000313" key="7">
    <source>
        <dbReference type="Proteomes" id="UP001220961"/>
    </source>
</evidence>
<evidence type="ECO:0000256" key="4">
    <source>
        <dbReference type="SAM" id="MobiDB-lite"/>
    </source>
</evidence>
<dbReference type="PANTHER" id="PTHR12304:SF56">
    <property type="entry name" value="HYDROLASE, PUTATIVE (AFU_ORTHOLOGUE AFUA_1G11790)-RELATED"/>
    <property type="match status" value="1"/>
</dbReference>
<proteinExistence type="inferred from homology"/>
<evidence type="ECO:0000256" key="3">
    <source>
        <dbReference type="ARBA" id="ARBA00023295"/>
    </source>
</evidence>
<dbReference type="Proteomes" id="UP001220961">
    <property type="component" value="Chromosome 2"/>
</dbReference>
<sequence length="495" mass="53784">MWVAVAQMTSGAIIRDNLAVVQQLISRASQAGAKAIFLPEAADFIAPPAQVAELTRSSENAAFVEQVCALAKQHAMWVSVGVHEPPEPNEPTRCFNTHLLVNAEGQICERYRKTPGAPSWLNADVTLEAITLAFGNTTLDYAHGNIKRLAHALEVAKNEGSIKNPTLLERTENGIHGKPVPVGLGAEKPLGGRLFTASYFHGRDGMSGVSFLEGNPYPEAAESKLLSTTPSELPAADLILDILKRHEPNTVRIAAVAPLTNVALAYQKDPETFRRVHSISLMGGALDVPGNTTPCAEFNFFADPWAAKVLIEQAPRDGSPLPIHLLPLDVTTIHTVPYSKLVLTEDHPLYKSSYLVRLISLFLHKPRSVTNSFAPQGVPFDADKYDLFECHDPLAVAHAMYHGIHKGWGSTQRPFLVESEGELTRGFCVVDKADVESERGPQNEHGMGDGTEPRPVKIAKVESDVSPVPNVLTVTKTPGSSWFEDLLLGCIDMKQ</sequence>
<gene>
    <name evidence="6" type="ORF">MCAP1_001125</name>
</gene>
<dbReference type="Gene3D" id="3.90.245.10">
    <property type="entry name" value="Ribonucleoside hydrolase-like"/>
    <property type="match status" value="1"/>
</dbReference>
<organism evidence="6 7">
    <name type="scientific">Malassezia caprae</name>
    <dbReference type="NCBI Taxonomy" id="1381934"/>
    <lineage>
        <taxon>Eukaryota</taxon>
        <taxon>Fungi</taxon>
        <taxon>Dikarya</taxon>
        <taxon>Basidiomycota</taxon>
        <taxon>Ustilaginomycotina</taxon>
        <taxon>Malasseziomycetes</taxon>
        <taxon>Malasseziales</taxon>
        <taxon>Malasseziaceae</taxon>
        <taxon>Malassezia</taxon>
    </lineage>
</organism>
<dbReference type="GO" id="GO:0006152">
    <property type="term" value="P:purine nucleoside catabolic process"/>
    <property type="evidence" value="ECO:0007669"/>
    <property type="project" value="TreeGrafter"/>
</dbReference>
<evidence type="ECO:0000256" key="1">
    <source>
        <dbReference type="ARBA" id="ARBA00009176"/>
    </source>
</evidence>
<dbReference type="SUPFAM" id="SSF56317">
    <property type="entry name" value="Carbon-nitrogen hydrolase"/>
    <property type="match status" value="1"/>
</dbReference>
<feature type="region of interest" description="Disordered" evidence="4">
    <location>
        <begin position="435"/>
        <end position="454"/>
    </location>
</feature>
<dbReference type="PANTHER" id="PTHR12304">
    <property type="entry name" value="INOSINE-URIDINE PREFERRING NUCLEOSIDE HYDROLASE"/>
    <property type="match status" value="1"/>
</dbReference>
<keyword evidence="7" id="KW-1185">Reference proteome</keyword>
<dbReference type="PROSITE" id="PS50263">
    <property type="entry name" value="CN_HYDROLASE"/>
    <property type="match status" value="1"/>
</dbReference>
<protein>
    <recommendedName>
        <fullName evidence="5">CN hydrolase domain-containing protein</fullName>
    </recommendedName>
</protein>
<dbReference type="GO" id="GO:0008477">
    <property type="term" value="F:purine nucleosidase activity"/>
    <property type="evidence" value="ECO:0007669"/>
    <property type="project" value="TreeGrafter"/>
</dbReference>
<feature type="domain" description="CN hydrolase" evidence="5">
    <location>
        <begin position="1"/>
        <end position="332"/>
    </location>
</feature>
<evidence type="ECO:0000313" key="6">
    <source>
        <dbReference type="EMBL" id="WFD18912.1"/>
    </source>
</evidence>
<keyword evidence="2" id="KW-0378">Hydrolase</keyword>
<name>A0AAF0E3Q7_9BASI</name>
<dbReference type="GO" id="GO:0005829">
    <property type="term" value="C:cytosol"/>
    <property type="evidence" value="ECO:0007669"/>
    <property type="project" value="TreeGrafter"/>
</dbReference>
<dbReference type="EMBL" id="CP119909">
    <property type="protein sequence ID" value="WFD18912.1"/>
    <property type="molecule type" value="Genomic_DNA"/>
</dbReference>
<dbReference type="InterPro" id="IPR001910">
    <property type="entry name" value="Inosine/uridine_hydrolase_dom"/>
</dbReference>
<keyword evidence="3" id="KW-0326">Glycosidase</keyword>
<accession>A0AAF0E3Q7</accession>
<dbReference type="InterPro" id="IPR036452">
    <property type="entry name" value="Ribo_hydro-like"/>
</dbReference>
<evidence type="ECO:0000259" key="5">
    <source>
        <dbReference type="PROSITE" id="PS50263"/>
    </source>
</evidence>